<dbReference type="EMBL" id="JABBWM010000079">
    <property type="protein sequence ID" value="KAG2094431.1"/>
    <property type="molecule type" value="Genomic_DNA"/>
</dbReference>
<keyword evidence="3" id="KW-1185">Reference proteome</keyword>
<dbReference type="OrthoDB" id="2708114at2759"/>
<protein>
    <submittedName>
        <fullName evidence="2">Uncharacterized protein</fullName>
    </submittedName>
</protein>
<evidence type="ECO:0000256" key="1">
    <source>
        <dbReference type="SAM" id="MobiDB-lite"/>
    </source>
</evidence>
<dbReference type="Proteomes" id="UP000823399">
    <property type="component" value="Unassembled WGS sequence"/>
</dbReference>
<evidence type="ECO:0000313" key="3">
    <source>
        <dbReference type="Proteomes" id="UP000823399"/>
    </source>
</evidence>
<gene>
    <name evidence="2" type="ORF">F5147DRAFT_657183</name>
</gene>
<reference evidence="2" key="1">
    <citation type="journal article" date="2020" name="New Phytol.">
        <title>Comparative genomics reveals dynamic genome evolution in host specialist ectomycorrhizal fungi.</title>
        <authorList>
            <person name="Lofgren L.A."/>
            <person name="Nguyen N.H."/>
            <person name="Vilgalys R."/>
            <person name="Ruytinx J."/>
            <person name="Liao H.L."/>
            <person name="Branco S."/>
            <person name="Kuo A."/>
            <person name="LaButti K."/>
            <person name="Lipzen A."/>
            <person name="Andreopoulos W."/>
            <person name="Pangilinan J."/>
            <person name="Riley R."/>
            <person name="Hundley H."/>
            <person name="Na H."/>
            <person name="Barry K."/>
            <person name="Grigoriev I.V."/>
            <person name="Stajich J.E."/>
            <person name="Kennedy P.G."/>
        </authorList>
    </citation>
    <scope>NUCLEOTIDE SEQUENCE</scope>
    <source>
        <strain evidence="2">FC423</strain>
    </source>
</reference>
<accession>A0A9P7EXG2</accession>
<feature type="region of interest" description="Disordered" evidence="1">
    <location>
        <begin position="1"/>
        <end position="36"/>
    </location>
</feature>
<dbReference type="GeneID" id="64696493"/>
<organism evidence="2 3">
    <name type="scientific">Suillus discolor</name>
    <dbReference type="NCBI Taxonomy" id="1912936"/>
    <lineage>
        <taxon>Eukaryota</taxon>
        <taxon>Fungi</taxon>
        <taxon>Dikarya</taxon>
        <taxon>Basidiomycota</taxon>
        <taxon>Agaricomycotina</taxon>
        <taxon>Agaricomycetes</taxon>
        <taxon>Agaricomycetidae</taxon>
        <taxon>Boletales</taxon>
        <taxon>Suillineae</taxon>
        <taxon>Suillaceae</taxon>
        <taxon>Suillus</taxon>
    </lineage>
</organism>
<sequence>MSTGLKTALPTAGTDPVDVPPDAQSPLVLTTQPTLNTPASDLQLGTEFLLAPTEDTSNPLGATPAGTSTEANVELAAGLATPQAEVACLPVVMKAADDANM</sequence>
<proteinExistence type="predicted"/>
<dbReference type="RefSeq" id="XP_041287551.1">
    <property type="nucleotide sequence ID" value="XM_041434234.1"/>
</dbReference>
<comment type="caution">
    <text evidence="2">The sequence shown here is derived from an EMBL/GenBank/DDBJ whole genome shotgun (WGS) entry which is preliminary data.</text>
</comment>
<feature type="compositionally biased region" description="Polar residues" evidence="1">
    <location>
        <begin position="27"/>
        <end position="36"/>
    </location>
</feature>
<dbReference type="AlphaFoldDB" id="A0A9P7EXG2"/>
<evidence type="ECO:0000313" key="2">
    <source>
        <dbReference type="EMBL" id="KAG2094431.1"/>
    </source>
</evidence>
<name>A0A9P7EXG2_9AGAM</name>